<keyword evidence="7" id="KW-0812">Transmembrane</keyword>
<evidence type="ECO:0000256" key="17">
    <source>
        <dbReference type="RuleBase" id="RU363063"/>
    </source>
</evidence>
<dbReference type="PANTHER" id="PTHR11214:SF153">
    <property type="entry name" value="UDP-GALNAC:BETA-1,3-N-ACETYLGALACTOSAMINYLTRANSFERASE 1"/>
    <property type="match status" value="1"/>
</dbReference>
<dbReference type="Pfam" id="PF01762">
    <property type="entry name" value="Galactosyl_T"/>
    <property type="match status" value="1"/>
</dbReference>
<dbReference type="HOGENOM" id="CLU_036849_2_4_1"/>
<dbReference type="GeneTree" id="ENSGT00940000162252"/>
<dbReference type="Proteomes" id="UP000008672">
    <property type="component" value="Unassembled WGS sequence"/>
</dbReference>
<evidence type="ECO:0000256" key="16">
    <source>
        <dbReference type="ARBA" id="ARBA00049395"/>
    </source>
</evidence>
<dbReference type="PANTHER" id="PTHR11214">
    <property type="entry name" value="BETA-1,3-N-ACETYLGLUCOSAMINYLTRANSFERASE"/>
    <property type="match status" value="1"/>
</dbReference>
<dbReference type="eggNOG" id="KOG2287">
    <property type="taxonomic scope" value="Eukaryota"/>
</dbReference>
<evidence type="ECO:0000256" key="10">
    <source>
        <dbReference type="ARBA" id="ARBA00022989"/>
    </source>
</evidence>
<evidence type="ECO:0000256" key="9">
    <source>
        <dbReference type="ARBA" id="ARBA00022968"/>
    </source>
</evidence>
<comment type="function">
    <text evidence="15">Transfers N-acetylgalactosamine onto globotriaosylceramide. Plays a critical role in preimplantation stage embryonic development.</text>
</comment>
<keyword evidence="11 17" id="KW-0333">Golgi apparatus</keyword>
<dbReference type="OMA" id="PPNIGQF"/>
<keyword evidence="5 17" id="KW-0328">Glycosyltransferase</keyword>
<name>H3AL99_LATCH</name>
<proteinExistence type="inferred from homology"/>
<dbReference type="GO" id="GO:0008499">
    <property type="term" value="F:N-acetyl-beta-D-glucosaminide beta-(1,3)-galactosyltransferase activity"/>
    <property type="evidence" value="ECO:0007669"/>
    <property type="project" value="TreeGrafter"/>
</dbReference>
<reference evidence="18" key="3">
    <citation type="submission" date="2025-09" db="UniProtKB">
        <authorList>
            <consortium name="Ensembl"/>
        </authorList>
    </citation>
    <scope>IDENTIFICATION</scope>
</reference>
<evidence type="ECO:0000256" key="8">
    <source>
        <dbReference type="ARBA" id="ARBA00022842"/>
    </source>
</evidence>
<sequence>KVVYPTNFKFLINNESACKTQPPFLVILVQTGLDHFKARMAIRESWANRSTWSNKTVLTFFPLGKSPQEASMLKIQEESMKYRDILQQDFLDTYYNLTHKTRMGLQWMAQFCPEGKFLLKTDGDVFINTEYLVNFLNNLEERSVPNFYTGFPFIGTKPHRWKESKFFLSKEEYSPDSYPPYCAGLGYLLSGHLTRRIFELSLHVKPVKFEDVYIGVCIKLLRVGLFEPQPNDVFHLYKVPFDVCRYAKLIAVHAVSPSEQRSFWNQLVERDRNRFLSLYHDQIYGTCKCLLKS</sequence>
<dbReference type="Gene3D" id="3.90.550.50">
    <property type="match status" value="1"/>
</dbReference>
<evidence type="ECO:0000313" key="18">
    <source>
        <dbReference type="Ensembl" id="ENSLACP00000010420.1"/>
    </source>
</evidence>
<evidence type="ECO:0000256" key="3">
    <source>
        <dbReference type="ARBA" id="ARBA00004922"/>
    </source>
</evidence>
<keyword evidence="19" id="KW-1185">Reference proteome</keyword>
<dbReference type="GO" id="GO:0000139">
    <property type="term" value="C:Golgi membrane"/>
    <property type="evidence" value="ECO:0007669"/>
    <property type="project" value="UniProtKB-SubCell"/>
</dbReference>
<keyword evidence="10" id="KW-1133">Transmembrane helix</keyword>
<evidence type="ECO:0000256" key="13">
    <source>
        <dbReference type="ARBA" id="ARBA00023136"/>
    </source>
</evidence>
<evidence type="ECO:0000256" key="15">
    <source>
        <dbReference type="ARBA" id="ARBA00045577"/>
    </source>
</evidence>
<evidence type="ECO:0000256" key="12">
    <source>
        <dbReference type="ARBA" id="ARBA00023098"/>
    </source>
</evidence>
<dbReference type="GO" id="GO:0047273">
    <property type="term" value="F:galactosylgalactosylglucosylceramide beta-D-acetylgalactosaminyltransferase activity"/>
    <property type="evidence" value="ECO:0007669"/>
    <property type="project" value="UniProtKB-EC"/>
</dbReference>
<evidence type="ECO:0000313" key="19">
    <source>
        <dbReference type="Proteomes" id="UP000008672"/>
    </source>
</evidence>
<dbReference type="InParanoid" id="H3AL99"/>
<keyword evidence="6" id="KW-0808">Transferase</keyword>
<dbReference type="EMBL" id="AFYH01126207">
    <property type="status" value="NOT_ANNOTATED_CDS"/>
    <property type="molecule type" value="Genomic_DNA"/>
</dbReference>
<evidence type="ECO:0000256" key="5">
    <source>
        <dbReference type="ARBA" id="ARBA00022676"/>
    </source>
</evidence>
<comment type="similarity">
    <text evidence="4 17">Belongs to the glycosyltransferase 31 family.</text>
</comment>
<evidence type="ECO:0000256" key="6">
    <source>
        <dbReference type="ARBA" id="ARBA00022679"/>
    </source>
</evidence>
<evidence type="ECO:0000256" key="1">
    <source>
        <dbReference type="ARBA" id="ARBA00001946"/>
    </source>
</evidence>
<keyword evidence="14" id="KW-0325">Glycoprotein</keyword>
<dbReference type="STRING" id="7897.ENSLACP00000010420"/>
<evidence type="ECO:0000256" key="7">
    <source>
        <dbReference type="ARBA" id="ARBA00022692"/>
    </source>
</evidence>
<keyword evidence="12" id="KW-0443">Lipid metabolism</keyword>
<keyword evidence="13" id="KW-0472">Membrane</keyword>
<evidence type="ECO:0000256" key="4">
    <source>
        <dbReference type="ARBA" id="ARBA00008661"/>
    </source>
</evidence>
<dbReference type="AlphaFoldDB" id="H3AL99"/>
<comment type="pathway">
    <text evidence="3">Protein modification; protein glycosylation.</text>
</comment>
<comment type="catalytic activity">
    <reaction evidence="16">
        <text>a globoside Gb3Cer (d18:1(4E)) + UDP-N-acetyl-alpha-D-galactosamine = a globoside Gb4Cer (d18:1(4E)) + UDP + H(+)</text>
        <dbReference type="Rhea" id="RHEA:22252"/>
        <dbReference type="ChEBI" id="CHEBI:15378"/>
        <dbReference type="ChEBI" id="CHEBI:18259"/>
        <dbReference type="ChEBI" id="CHEBI:18313"/>
        <dbReference type="ChEBI" id="CHEBI:58223"/>
        <dbReference type="ChEBI" id="CHEBI:67138"/>
        <dbReference type="EC" id="2.4.1.79"/>
    </reaction>
    <physiologicalReaction direction="left-to-right" evidence="16">
        <dbReference type="Rhea" id="RHEA:22253"/>
    </physiologicalReaction>
</comment>
<accession>H3AL99</accession>
<dbReference type="GO" id="GO:0006493">
    <property type="term" value="P:protein O-linked glycosylation"/>
    <property type="evidence" value="ECO:0007669"/>
    <property type="project" value="TreeGrafter"/>
</dbReference>
<dbReference type="InterPro" id="IPR002659">
    <property type="entry name" value="Glyco_trans_31"/>
</dbReference>
<evidence type="ECO:0000256" key="14">
    <source>
        <dbReference type="ARBA" id="ARBA00023180"/>
    </source>
</evidence>
<organism evidence="18 19">
    <name type="scientific">Latimeria chalumnae</name>
    <name type="common">Coelacanth</name>
    <dbReference type="NCBI Taxonomy" id="7897"/>
    <lineage>
        <taxon>Eukaryota</taxon>
        <taxon>Metazoa</taxon>
        <taxon>Chordata</taxon>
        <taxon>Craniata</taxon>
        <taxon>Vertebrata</taxon>
        <taxon>Euteleostomi</taxon>
        <taxon>Coelacanthiformes</taxon>
        <taxon>Coelacanthidae</taxon>
        <taxon>Latimeria</taxon>
    </lineage>
</organism>
<dbReference type="FunFam" id="3.90.550.50:FF:000001">
    <property type="entry name" value="Hexosyltransferase"/>
    <property type="match status" value="1"/>
</dbReference>
<evidence type="ECO:0000256" key="11">
    <source>
        <dbReference type="ARBA" id="ARBA00023034"/>
    </source>
</evidence>
<comment type="cofactor">
    <cofactor evidence="1">
        <name>Mg(2+)</name>
        <dbReference type="ChEBI" id="CHEBI:18420"/>
    </cofactor>
</comment>
<evidence type="ECO:0000256" key="2">
    <source>
        <dbReference type="ARBA" id="ARBA00004323"/>
    </source>
</evidence>
<dbReference type="GO" id="GO:0006629">
    <property type="term" value="P:lipid metabolic process"/>
    <property type="evidence" value="ECO:0007669"/>
    <property type="project" value="UniProtKB-KW"/>
</dbReference>
<comment type="subcellular location">
    <subcellularLocation>
        <location evidence="2 17">Golgi apparatus membrane</location>
        <topology evidence="2 17">Single-pass type II membrane protein</topology>
    </subcellularLocation>
</comment>
<dbReference type="EC" id="2.4.1.-" evidence="17"/>
<keyword evidence="8" id="KW-0460">Magnesium</keyword>
<reference evidence="18" key="2">
    <citation type="submission" date="2025-08" db="UniProtKB">
        <authorList>
            <consortium name="Ensembl"/>
        </authorList>
    </citation>
    <scope>IDENTIFICATION</scope>
</reference>
<keyword evidence="9" id="KW-0735">Signal-anchor</keyword>
<dbReference type="Ensembl" id="ENSLACT00000010499.1">
    <property type="protein sequence ID" value="ENSLACP00000010420.1"/>
    <property type="gene ID" value="ENSLACG00000009179.1"/>
</dbReference>
<protein>
    <recommendedName>
        <fullName evidence="17">Hexosyltransferase</fullName>
        <ecNumber evidence="17">2.4.1.-</ecNumber>
    </recommendedName>
</protein>
<reference evidence="19" key="1">
    <citation type="submission" date="2011-08" db="EMBL/GenBank/DDBJ databases">
        <title>The draft genome of Latimeria chalumnae.</title>
        <authorList>
            <person name="Di Palma F."/>
            <person name="Alfoldi J."/>
            <person name="Johnson J."/>
            <person name="Berlin A."/>
            <person name="Gnerre S."/>
            <person name="Jaffe D."/>
            <person name="MacCallum I."/>
            <person name="Young S."/>
            <person name="Walker B.J."/>
            <person name="Lander E."/>
            <person name="Lindblad-Toh K."/>
        </authorList>
    </citation>
    <scope>NUCLEOTIDE SEQUENCE [LARGE SCALE GENOMIC DNA]</scope>
    <source>
        <strain evidence="19">Wild caught</strain>
    </source>
</reference>